<evidence type="ECO:0000313" key="3">
    <source>
        <dbReference type="Proteomes" id="UP000828390"/>
    </source>
</evidence>
<comment type="caution">
    <text evidence="2">The sequence shown here is derived from an EMBL/GenBank/DDBJ whole genome shotgun (WGS) entry which is preliminary data.</text>
</comment>
<dbReference type="Proteomes" id="UP000828390">
    <property type="component" value="Unassembled WGS sequence"/>
</dbReference>
<feature type="region of interest" description="Disordered" evidence="1">
    <location>
        <begin position="1"/>
        <end position="35"/>
    </location>
</feature>
<proteinExistence type="predicted"/>
<keyword evidence="3" id="KW-1185">Reference proteome</keyword>
<dbReference type="EMBL" id="JAIWYP010000003">
    <property type="protein sequence ID" value="KAH3847629.1"/>
    <property type="molecule type" value="Genomic_DNA"/>
</dbReference>
<evidence type="ECO:0000313" key="2">
    <source>
        <dbReference type="EMBL" id="KAH3847629.1"/>
    </source>
</evidence>
<evidence type="ECO:0000256" key="1">
    <source>
        <dbReference type="SAM" id="MobiDB-lite"/>
    </source>
</evidence>
<reference evidence="2" key="1">
    <citation type="journal article" date="2019" name="bioRxiv">
        <title>The Genome of the Zebra Mussel, Dreissena polymorpha: A Resource for Invasive Species Research.</title>
        <authorList>
            <person name="McCartney M.A."/>
            <person name="Auch B."/>
            <person name="Kono T."/>
            <person name="Mallez S."/>
            <person name="Zhang Y."/>
            <person name="Obille A."/>
            <person name="Becker A."/>
            <person name="Abrahante J.E."/>
            <person name="Garbe J."/>
            <person name="Badalamenti J.P."/>
            <person name="Herman A."/>
            <person name="Mangelson H."/>
            <person name="Liachko I."/>
            <person name="Sullivan S."/>
            <person name="Sone E.D."/>
            <person name="Koren S."/>
            <person name="Silverstein K.A.T."/>
            <person name="Beckman K.B."/>
            <person name="Gohl D.M."/>
        </authorList>
    </citation>
    <scope>NUCLEOTIDE SEQUENCE</scope>
    <source>
        <strain evidence="2">Duluth1</strain>
        <tissue evidence="2">Whole animal</tissue>
    </source>
</reference>
<sequence length="166" mass="19070">MFFRTRHPPGHPGLITQPTMPLRDNNSDSSCPFGKDRDLTFKQGTEILSTTFEMENAQPPWRQLTSRNYIMKNAPLPCGHVFHQVGTIFKLIQAIIRTKVLNKFREDLTINVTPRVLTKFYYSHTGKNDPPSGGHDFQLTGTIFELAQNIIWKSLLTIFHKDQTIN</sequence>
<organism evidence="2 3">
    <name type="scientific">Dreissena polymorpha</name>
    <name type="common">Zebra mussel</name>
    <name type="synonym">Mytilus polymorpha</name>
    <dbReference type="NCBI Taxonomy" id="45954"/>
    <lineage>
        <taxon>Eukaryota</taxon>
        <taxon>Metazoa</taxon>
        <taxon>Spiralia</taxon>
        <taxon>Lophotrochozoa</taxon>
        <taxon>Mollusca</taxon>
        <taxon>Bivalvia</taxon>
        <taxon>Autobranchia</taxon>
        <taxon>Heteroconchia</taxon>
        <taxon>Euheterodonta</taxon>
        <taxon>Imparidentia</taxon>
        <taxon>Neoheterodontei</taxon>
        <taxon>Myida</taxon>
        <taxon>Dreissenoidea</taxon>
        <taxon>Dreissenidae</taxon>
        <taxon>Dreissena</taxon>
    </lineage>
</organism>
<gene>
    <name evidence="2" type="ORF">DPMN_089957</name>
</gene>
<protein>
    <submittedName>
        <fullName evidence="2">Uncharacterized protein</fullName>
    </submittedName>
</protein>
<accession>A0A9D4KXR7</accession>
<reference evidence="2" key="2">
    <citation type="submission" date="2020-11" db="EMBL/GenBank/DDBJ databases">
        <authorList>
            <person name="McCartney M.A."/>
            <person name="Auch B."/>
            <person name="Kono T."/>
            <person name="Mallez S."/>
            <person name="Becker A."/>
            <person name="Gohl D.M."/>
            <person name="Silverstein K.A.T."/>
            <person name="Koren S."/>
            <person name="Bechman K.B."/>
            <person name="Herman A."/>
            <person name="Abrahante J.E."/>
            <person name="Garbe J."/>
        </authorList>
    </citation>
    <scope>NUCLEOTIDE SEQUENCE</scope>
    <source>
        <strain evidence="2">Duluth1</strain>
        <tissue evidence="2">Whole animal</tissue>
    </source>
</reference>
<dbReference type="AlphaFoldDB" id="A0A9D4KXR7"/>
<name>A0A9D4KXR7_DREPO</name>